<feature type="compositionally biased region" description="Polar residues" evidence="1">
    <location>
        <begin position="48"/>
        <end position="57"/>
    </location>
</feature>
<reference evidence="2" key="1">
    <citation type="submission" date="2017-07" db="EMBL/GenBank/DDBJ databases">
        <title>Taro Niue Genome Assembly and Annotation.</title>
        <authorList>
            <person name="Atibalentja N."/>
            <person name="Keating K."/>
            <person name="Fields C.J."/>
        </authorList>
    </citation>
    <scope>NUCLEOTIDE SEQUENCE</scope>
    <source>
        <strain evidence="2">Niue_2</strain>
        <tissue evidence="2">Leaf</tissue>
    </source>
</reference>
<proteinExistence type="predicted"/>
<sequence length="175" mass="18564">MPINRPPRVICSGGAFRAVKPCQIHVSPPTHRDPLLRAIHAFLPQCSEPVSSPSSTYPGARRATSSSSSSSILSVPATPSYHPLGEVPPPLSPFSSLSSPLGPTVINEETPSTAAGHVRRGREDPHSPVQSPSAKKVAGVRRQRPGGGLRGQHPRKLNLVKAQLHRFTSATVDAF</sequence>
<organism evidence="2 3">
    <name type="scientific">Colocasia esculenta</name>
    <name type="common">Wild taro</name>
    <name type="synonym">Arum esculentum</name>
    <dbReference type="NCBI Taxonomy" id="4460"/>
    <lineage>
        <taxon>Eukaryota</taxon>
        <taxon>Viridiplantae</taxon>
        <taxon>Streptophyta</taxon>
        <taxon>Embryophyta</taxon>
        <taxon>Tracheophyta</taxon>
        <taxon>Spermatophyta</taxon>
        <taxon>Magnoliopsida</taxon>
        <taxon>Liliopsida</taxon>
        <taxon>Araceae</taxon>
        <taxon>Aroideae</taxon>
        <taxon>Colocasieae</taxon>
        <taxon>Colocasia</taxon>
    </lineage>
</organism>
<evidence type="ECO:0000313" key="2">
    <source>
        <dbReference type="EMBL" id="MQL90240.1"/>
    </source>
</evidence>
<keyword evidence="3" id="KW-1185">Reference proteome</keyword>
<feature type="region of interest" description="Disordered" evidence="1">
    <location>
        <begin position="48"/>
        <end position="156"/>
    </location>
</feature>
<name>A0A843V924_COLES</name>
<accession>A0A843V924</accession>
<protein>
    <submittedName>
        <fullName evidence="2">Uncharacterized protein</fullName>
    </submittedName>
</protein>
<gene>
    <name evidence="2" type="ORF">Taro_022833</name>
</gene>
<dbReference type="AlphaFoldDB" id="A0A843V924"/>
<dbReference type="EMBL" id="NMUH01001223">
    <property type="protein sequence ID" value="MQL90240.1"/>
    <property type="molecule type" value="Genomic_DNA"/>
</dbReference>
<dbReference type="Proteomes" id="UP000652761">
    <property type="component" value="Unassembled WGS sequence"/>
</dbReference>
<evidence type="ECO:0000256" key="1">
    <source>
        <dbReference type="SAM" id="MobiDB-lite"/>
    </source>
</evidence>
<comment type="caution">
    <text evidence="2">The sequence shown here is derived from an EMBL/GenBank/DDBJ whole genome shotgun (WGS) entry which is preliminary data.</text>
</comment>
<evidence type="ECO:0000313" key="3">
    <source>
        <dbReference type="Proteomes" id="UP000652761"/>
    </source>
</evidence>